<dbReference type="EMBL" id="JAASQV010000003">
    <property type="protein sequence ID" value="NIJ66407.1"/>
    <property type="molecule type" value="Genomic_DNA"/>
</dbReference>
<dbReference type="GO" id="GO:0005198">
    <property type="term" value="F:structural molecule activity"/>
    <property type="evidence" value="ECO:0007669"/>
    <property type="project" value="InterPro"/>
</dbReference>
<evidence type="ECO:0000256" key="6">
    <source>
        <dbReference type="ARBA" id="ARBA00023143"/>
    </source>
</evidence>
<name>A0A7X5V342_9SPHN</name>
<dbReference type="Proteomes" id="UP000564677">
    <property type="component" value="Unassembled WGS sequence"/>
</dbReference>
<evidence type="ECO:0000313" key="9">
    <source>
        <dbReference type="EMBL" id="NIJ66407.1"/>
    </source>
</evidence>
<keyword evidence="10" id="KW-1185">Reference proteome</keyword>
<evidence type="ECO:0000256" key="2">
    <source>
        <dbReference type="ARBA" id="ARBA00004117"/>
    </source>
</evidence>
<keyword evidence="9" id="KW-0969">Cilium</keyword>
<dbReference type="GO" id="GO:0030288">
    <property type="term" value="C:outer membrane-bounded periplasmic space"/>
    <property type="evidence" value="ECO:0007669"/>
    <property type="project" value="InterPro"/>
</dbReference>
<gene>
    <name evidence="8" type="primary">flgI</name>
    <name evidence="9" type="ORF">FHR20_003380</name>
</gene>
<keyword evidence="6 8" id="KW-0975">Bacterial flagellum</keyword>
<protein>
    <recommendedName>
        <fullName evidence="3 8">Flagellar P-ring protein</fullName>
    </recommendedName>
    <alternativeName>
        <fullName evidence="7 8">Basal body P-ring protein</fullName>
    </alternativeName>
</protein>
<evidence type="ECO:0000256" key="3">
    <source>
        <dbReference type="ARBA" id="ARBA00019515"/>
    </source>
</evidence>
<evidence type="ECO:0000256" key="8">
    <source>
        <dbReference type="HAMAP-Rule" id="MF_00416"/>
    </source>
</evidence>
<dbReference type="PANTHER" id="PTHR30381:SF0">
    <property type="entry name" value="FLAGELLAR P-RING PROTEIN"/>
    <property type="match status" value="1"/>
</dbReference>
<dbReference type="PANTHER" id="PTHR30381">
    <property type="entry name" value="FLAGELLAR P-RING PERIPLASMIC PROTEIN FLGI"/>
    <property type="match status" value="1"/>
</dbReference>
<dbReference type="PRINTS" id="PR01010">
    <property type="entry name" value="FLGPRINGFLGI"/>
</dbReference>
<keyword evidence="9" id="KW-0966">Cell projection</keyword>
<proteinExistence type="inferred from homology"/>
<comment type="function">
    <text evidence="1 8">Assembles around the rod to form the L-ring and probably protects the motor/basal body from shearing forces during rotation.</text>
</comment>
<evidence type="ECO:0000256" key="1">
    <source>
        <dbReference type="ARBA" id="ARBA00002591"/>
    </source>
</evidence>
<dbReference type="GO" id="GO:0071973">
    <property type="term" value="P:bacterial-type flagellum-dependent cell motility"/>
    <property type="evidence" value="ECO:0007669"/>
    <property type="project" value="InterPro"/>
</dbReference>
<evidence type="ECO:0000256" key="4">
    <source>
        <dbReference type="ARBA" id="ARBA00022729"/>
    </source>
</evidence>
<dbReference type="AlphaFoldDB" id="A0A7X5V342"/>
<dbReference type="HAMAP" id="MF_00416">
    <property type="entry name" value="FlgI"/>
    <property type="match status" value="1"/>
</dbReference>
<dbReference type="RefSeq" id="WP_167300751.1">
    <property type="nucleotide sequence ID" value="NZ_JAASQV010000003.1"/>
</dbReference>
<organism evidence="9 10">
    <name type="scientific">Sphingomonas leidyi</name>
    <dbReference type="NCBI Taxonomy" id="68569"/>
    <lineage>
        <taxon>Bacteria</taxon>
        <taxon>Pseudomonadati</taxon>
        <taxon>Pseudomonadota</taxon>
        <taxon>Alphaproteobacteria</taxon>
        <taxon>Sphingomonadales</taxon>
        <taxon>Sphingomonadaceae</taxon>
        <taxon>Sphingomonas</taxon>
    </lineage>
</organism>
<comment type="subunit">
    <text evidence="8">The basal body constitutes a major portion of the flagellar organelle and consists of four rings (L,P,S, and M) mounted on a central rod.</text>
</comment>
<reference evidence="9 10" key="1">
    <citation type="submission" date="2020-03" db="EMBL/GenBank/DDBJ databases">
        <title>Genomic Encyclopedia of Type Strains, Phase IV (KMG-IV): sequencing the most valuable type-strain genomes for metagenomic binning, comparative biology and taxonomic classification.</title>
        <authorList>
            <person name="Goeker M."/>
        </authorList>
    </citation>
    <scope>NUCLEOTIDE SEQUENCE [LARGE SCALE GENOMIC DNA]</scope>
    <source>
        <strain evidence="9 10">DSM 4733</strain>
    </source>
</reference>
<sequence precursor="true">MRGAGTVRAAVALVLALAMPVAPAIAQSVPLKSLGRFDGWRENALVGYGLVTGLAGSGDTRRSVVTRQALRNVLSRLGTSVTEDQLSSRNVAVVMVTAVLPPSANVGDRIDVTVSSIGDARSLAGGTLIMTPLLGPDQRTYALAQGPLLVGGYRFDADLNQQQRNYPTTAVLQGGGTIEAPVESMVLRGGNEVAFLLANPSFSTSQRIAEQINARFGYGTALAKNADEVRIRFSGAPAEVTGFVAQLENVRVEPDIAPRIVINERTGTVVAGGDVMISSVAIAQGDIKVTVTGERSASQPGGFYGGFANDVSSLIVTNTKLEVAQGVGDQSFRFPNTSVADLVQALSRAHVDTRRMISILQAIKTAGALHAEIIVQ</sequence>
<comment type="caution">
    <text evidence="9">The sequence shown here is derived from an EMBL/GenBank/DDBJ whole genome shotgun (WGS) entry which is preliminary data.</text>
</comment>
<comment type="subcellular location">
    <subcellularLocation>
        <location evidence="2 8">Bacterial flagellum basal body</location>
    </subcellularLocation>
</comment>
<keyword evidence="5" id="KW-0574">Periplasm</keyword>
<dbReference type="InterPro" id="IPR001782">
    <property type="entry name" value="Flag_FlgI"/>
</dbReference>
<evidence type="ECO:0000313" key="10">
    <source>
        <dbReference type="Proteomes" id="UP000564677"/>
    </source>
</evidence>
<keyword evidence="4 8" id="KW-0732">Signal</keyword>
<evidence type="ECO:0000256" key="5">
    <source>
        <dbReference type="ARBA" id="ARBA00022764"/>
    </source>
</evidence>
<evidence type="ECO:0000256" key="7">
    <source>
        <dbReference type="ARBA" id="ARBA00032344"/>
    </source>
</evidence>
<comment type="similarity">
    <text evidence="8">Belongs to the FlgI family.</text>
</comment>
<dbReference type="Pfam" id="PF02119">
    <property type="entry name" value="FlgI"/>
    <property type="match status" value="1"/>
</dbReference>
<dbReference type="NCBIfam" id="NF003676">
    <property type="entry name" value="PRK05303.1"/>
    <property type="match status" value="1"/>
</dbReference>
<accession>A0A7X5V342</accession>
<feature type="signal peptide" evidence="8">
    <location>
        <begin position="1"/>
        <end position="26"/>
    </location>
</feature>
<feature type="chain" id="PRO_5031664466" description="Flagellar P-ring protein" evidence="8">
    <location>
        <begin position="27"/>
        <end position="376"/>
    </location>
</feature>
<dbReference type="GO" id="GO:0009428">
    <property type="term" value="C:bacterial-type flagellum basal body, distal rod, P ring"/>
    <property type="evidence" value="ECO:0007669"/>
    <property type="project" value="InterPro"/>
</dbReference>
<keyword evidence="9" id="KW-0282">Flagellum</keyword>